<dbReference type="STRING" id="133385.A0A2T9YR04"/>
<feature type="domain" description="Rab3GAP catalytic subunit conserved" evidence="6">
    <location>
        <begin position="1033"/>
        <end position="1141"/>
    </location>
</feature>
<dbReference type="PANTHER" id="PTHR21422">
    <property type="entry name" value="RAB3 GTPASE-ACTIVATING PROTEIN CATALYTIC SUBUNIT"/>
    <property type="match status" value="1"/>
</dbReference>
<reference evidence="7 8" key="1">
    <citation type="journal article" date="2018" name="MBio">
        <title>Comparative Genomics Reveals the Core Gene Toolbox for the Fungus-Insect Symbiosis.</title>
        <authorList>
            <person name="Wang Y."/>
            <person name="Stata M."/>
            <person name="Wang W."/>
            <person name="Stajich J.E."/>
            <person name="White M.M."/>
            <person name="Moncalvo J.M."/>
        </authorList>
    </citation>
    <scope>NUCLEOTIDE SEQUENCE [LARGE SCALE GENOMIC DNA]</scope>
    <source>
        <strain evidence="7 8">SWE-8-4</strain>
    </source>
</reference>
<comment type="subcellular location">
    <subcellularLocation>
        <location evidence="1">Cytoplasm</location>
    </subcellularLocation>
</comment>
<comment type="caution">
    <text evidence="7">The sequence shown here is derived from an EMBL/GenBank/DDBJ whole genome shotgun (WGS) entry which is preliminary data.</text>
</comment>
<evidence type="ECO:0000256" key="5">
    <source>
        <dbReference type="ARBA" id="ARBA00022490"/>
    </source>
</evidence>
<keyword evidence="8" id="KW-1185">Reference proteome</keyword>
<dbReference type="Pfam" id="PF13890">
    <property type="entry name" value="Rab3-GTPase_cat"/>
    <property type="match status" value="2"/>
</dbReference>
<comment type="similarity">
    <text evidence="2">Belongs to the Rab3-GAP catalytic subunit family.</text>
</comment>
<keyword evidence="5" id="KW-0963">Cytoplasm</keyword>
<keyword evidence="4" id="KW-0343">GTPase activation</keyword>
<dbReference type="Proteomes" id="UP000245383">
    <property type="component" value="Unassembled WGS sequence"/>
</dbReference>
<evidence type="ECO:0000256" key="3">
    <source>
        <dbReference type="ARBA" id="ARBA00015817"/>
    </source>
</evidence>
<dbReference type="OrthoDB" id="17346at2759"/>
<protein>
    <recommendedName>
        <fullName evidence="3">Rab3 GTPase-activating protein catalytic subunit</fullName>
    </recommendedName>
</protein>
<dbReference type="PANTHER" id="PTHR21422:SF9">
    <property type="entry name" value="RAB3 GTPASE-ACTIVATING PROTEIN CATALYTIC SUBUNIT"/>
    <property type="match status" value="1"/>
</dbReference>
<feature type="domain" description="Rab3GAP catalytic subunit conserved" evidence="6">
    <location>
        <begin position="1222"/>
        <end position="1281"/>
    </location>
</feature>
<evidence type="ECO:0000313" key="8">
    <source>
        <dbReference type="Proteomes" id="UP000245383"/>
    </source>
</evidence>
<evidence type="ECO:0000256" key="1">
    <source>
        <dbReference type="ARBA" id="ARBA00004496"/>
    </source>
</evidence>
<sequence>MDDEQYEIVDYTTASSWESLVSIIENILIKWNLENGADPVFNTVYDLPTIHSIVDSDSISLSDKIEATLNWSIMIQEIEYSGKKLALMIHRHPSFYPTSKQASFSKKKLSFEQLFPQVFIVDKHSQNTCLKEIDGVIDTELMCLHPLHRWAGLDLFITFWCYGNTSTKNSHSKPSVLLSHKRISQLLNLDSFEITTETAKLLQSALNVACINVGCVLPSFVPLDAGWNYLYGGRHNQTVSLLLNHKIDSHNFHQNTTQSQNLNIINQPCKSLNAIASIERVFESLKSLQITPDLHNIYGLYNAFITRFNIPNYLNCSKNNSFSSDSLHKLCKTTIAGSYSYKIYNTYDKLWNSNVEGFYNQINGLDVGPVNDPLRQLGLITFFAPVDISEYINDKPSSSNQLYLKNANEYKLAAKFLDFSKDRTMLSEAVGGISEAYLQNKHRVFDIICDFRTPGIISLHFDTFLTSLNEILTNKCNKNVLYNHHPLDTTLNPDGSDLGLSLSIKSFINKTKHGTCIKYNSVMWRFCKNIISIYTLNTANHWKSPNWVIFTSVLWAIILKDFRYKWENLILIPDNDIFESQDLDQTASFIDLRYNIIQQKIDMINNCILRKKLLATCENHKQSITASSLTLDIDSTDKNLTNRLHSFLTCEIELFRKQLSETEKNDFDPNISDISQEKNYNQKESVDDFITLSSTVFDQNHGKTVPCDKNLLLKERVNFSSSPTTEFNISQHVSSIISQNLEDMSMPLATPQNINTKSEKLKYNSTRKTILNHAPKSSNDIQMVQNIKTNNSSYHSNFSDLPIGTSSNSVEFYNIADSPSTVLIQNVKTTNTHPDTNIITNVKTRFSDCSNVDFSDVFVDSNSDFLIPQSEDSYTNQLVNKNKLISRSTKPTNVNDFKPQSAIFDCNDISSYGIKPKLSGSSGNYFNEKSAPYVEVGLSSSFNSTTSDYLIVAKNTSNNSSKNKVDLNDQMQIKSLSSFDSFIDNVQTTNIDKNIKDAEHDDFLDQNNIDCNMEQNQLVEKAFKKSLELLPHEYDGRLSILPNVYIMNSDPLEPVWVPVTQQPPLFTEDMLIENESKYVKLDDKDEISDFKSELFYQDLLSDMEAFKAANPQANLVDFIRWYSPKDWIPAKCKNVQNNEDACKDSIACKSQNLKYQTESMKPNNNSIKILDSDKVDLTNSSEVYNLANLQENNDITGKIENKTLSDETNLSVNDKNAQNASKAAVTQTYSCEFSGKLSTRMSKKGNLWQQLWEQARRVPVYNQVSRFDCDSEGTKALEYLESINLCDLFELIFPSITVLALECLIKQPISTKLDGLKNSIDSLSKEILQCSNSLNESNNISNKVGDQCESASFIENSTIYLDSETESETETNIIKKITKNYIFNGNSKKKQAKSQIVSSVVQKSHKSIGTTIITSNIYPGSKSIKSIVESIKMTEVNIGRAVSLLKLMPNQYRIVDSLLCDFEVKIIKLQEKKAVLKALAKFGIGTSKLPNRKEYILECNYLDLALPVNVDQISSISLNGNLIYSDTAYNFKNKDTEEINENDPIVSTSILEKEESSKLLVSNEHSNKRYFGPLYRMYASVESDGRARFMFTSSHIKNILYL</sequence>
<evidence type="ECO:0000256" key="2">
    <source>
        <dbReference type="ARBA" id="ARBA00008856"/>
    </source>
</evidence>
<organism evidence="7 8">
    <name type="scientific">Smittium simulii</name>
    <dbReference type="NCBI Taxonomy" id="133385"/>
    <lineage>
        <taxon>Eukaryota</taxon>
        <taxon>Fungi</taxon>
        <taxon>Fungi incertae sedis</taxon>
        <taxon>Zoopagomycota</taxon>
        <taxon>Kickxellomycotina</taxon>
        <taxon>Harpellomycetes</taxon>
        <taxon>Harpellales</taxon>
        <taxon>Legeriomycetaceae</taxon>
        <taxon>Smittium</taxon>
    </lineage>
</organism>
<evidence type="ECO:0000256" key="4">
    <source>
        <dbReference type="ARBA" id="ARBA00022468"/>
    </source>
</evidence>
<dbReference type="GO" id="GO:0005737">
    <property type="term" value="C:cytoplasm"/>
    <property type="evidence" value="ECO:0007669"/>
    <property type="project" value="UniProtKB-SubCell"/>
</dbReference>
<proteinExistence type="inferred from homology"/>
<name>A0A2T9YR04_9FUNG</name>
<gene>
    <name evidence="7" type="ORF">BB561_002266</name>
</gene>
<evidence type="ECO:0000313" key="7">
    <source>
        <dbReference type="EMBL" id="PVU94759.1"/>
    </source>
</evidence>
<dbReference type="InterPro" id="IPR026147">
    <property type="entry name" value="Rab3GAP1_conserved"/>
</dbReference>
<dbReference type="EMBL" id="MBFR01000075">
    <property type="protein sequence ID" value="PVU94759.1"/>
    <property type="molecule type" value="Genomic_DNA"/>
</dbReference>
<accession>A0A2T9YR04</accession>
<dbReference type="GO" id="GO:0005096">
    <property type="term" value="F:GTPase activator activity"/>
    <property type="evidence" value="ECO:0007669"/>
    <property type="project" value="UniProtKB-KW"/>
</dbReference>
<dbReference type="InterPro" id="IPR045700">
    <property type="entry name" value="Rab3GAP1"/>
</dbReference>
<evidence type="ECO:0000259" key="6">
    <source>
        <dbReference type="Pfam" id="PF13890"/>
    </source>
</evidence>